<dbReference type="EMBL" id="BARS01029189">
    <property type="protein sequence ID" value="GAG01730.1"/>
    <property type="molecule type" value="Genomic_DNA"/>
</dbReference>
<sequence length="125" mass="13683">SELYGFIRDTLEQGFGHVGYTARTYGMEWENPRGDRIRIDDLDAEALRNGGIRARVDALIVPSASTVAGEGGVEEASRKVLEETLMVGGPSLSSPNPMSAHKLVRWAPTIARYAAVREPWARRSA</sequence>
<organism evidence="1">
    <name type="scientific">marine sediment metagenome</name>
    <dbReference type="NCBI Taxonomy" id="412755"/>
    <lineage>
        <taxon>unclassified sequences</taxon>
        <taxon>metagenomes</taxon>
        <taxon>ecological metagenomes</taxon>
    </lineage>
</organism>
<name>X0U838_9ZZZZ</name>
<evidence type="ECO:0000313" key="1">
    <source>
        <dbReference type="EMBL" id="GAG01730.1"/>
    </source>
</evidence>
<comment type="caution">
    <text evidence="1">The sequence shown here is derived from an EMBL/GenBank/DDBJ whole genome shotgun (WGS) entry which is preliminary data.</text>
</comment>
<dbReference type="AlphaFoldDB" id="X0U838"/>
<reference evidence="1" key="1">
    <citation type="journal article" date="2014" name="Front. Microbiol.">
        <title>High frequency of phylogenetically diverse reductive dehalogenase-homologous genes in deep subseafloor sedimentary metagenomes.</title>
        <authorList>
            <person name="Kawai M."/>
            <person name="Futagami T."/>
            <person name="Toyoda A."/>
            <person name="Takaki Y."/>
            <person name="Nishi S."/>
            <person name="Hori S."/>
            <person name="Arai W."/>
            <person name="Tsubouchi T."/>
            <person name="Morono Y."/>
            <person name="Uchiyama I."/>
            <person name="Ito T."/>
            <person name="Fujiyama A."/>
            <person name="Inagaki F."/>
            <person name="Takami H."/>
        </authorList>
    </citation>
    <scope>NUCLEOTIDE SEQUENCE</scope>
    <source>
        <strain evidence="1">Expedition CK06-06</strain>
    </source>
</reference>
<proteinExistence type="predicted"/>
<gene>
    <name evidence="1" type="ORF">S01H1_45648</name>
</gene>
<feature type="non-terminal residue" evidence="1">
    <location>
        <position position="1"/>
    </location>
</feature>
<protein>
    <submittedName>
        <fullName evidence="1">Uncharacterized protein</fullName>
    </submittedName>
</protein>
<accession>X0U838</accession>